<name>A0ACB6R0Q5_9PLEO</name>
<dbReference type="EMBL" id="MU003502">
    <property type="protein sequence ID" value="KAF2472403.1"/>
    <property type="molecule type" value="Genomic_DNA"/>
</dbReference>
<sequence length="543" mass="58692">MLDLISLVDRSDKPGPRKACDQDPRPPLNLHPQQSGLEFSSLSRIKKREVSSSLRSFRSIRACPNPALDIWGDTALEFTNPPHPQDRSGKNNATSVKIKGSSGRDFATKGFVRKDYVSMWKGKKGASETPPVSEPEKFGSNDNLELFQPSPLPGSSKEILVRVGSGTRIMENKFVQTPSSKIPLPPSKSIGDIQAQTSTFKKPAVVLSSRLPILPITTSLKGMREGSVKNKTMSTTPPGSSTHPLPSSRSPSFPSGLDSPLAVTIPCSPLLSITRPKEVQIQNPHNDGEAKASLRLSMALASMEQGPKYDGNLKVVSRSATTLSVTTPIEVYSQEPQDYGRISPAPKVPPRFWMMTPKEVFSQAPQDDSDPEVAPKTPLPTVSKPTASPGWTPDRTPNSKLSKLSMTLVKTIHSQETFIPIHPIPAPSTTPPLPEIIPPPQPAQSATGGLTVSGALNVILGLLASASVSFEVEHLGEVVADELVQKMWYNFLIGVILCILLFIWGDWANGLLRLPESIGFLVGRKVGSIARAASDGYRDGRDY</sequence>
<gene>
    <name evidence="1" type="ORF">BDR25DRAFT_312948</name>
</gene>
<dbReference type="Proteomes" id="UP000799755">
    <property type="component" value="Unassembled WGS sequence"/>
</dbReference>
<organism evidence="1 2">
    <name type="scientific">Lindgomyces ingoldianus</name>
    <dbReference type="NCBI Taxonomy" id="673940"/>
    <lineage>
        <taxon>Eukaryota</taxon>
        <taxon>Fungi</taxon>
        <taxon>Dikarya</taxon>
        <taxon>Ascomycota</taxon>
        <taxon>Pezizomycotina</taxon>
        <taxon>Dothideomycetes</taxon>
        <taxon>Pleosporomycetidae</taxon>
        <taxon>Pleosporales</taxon>
        <taxon>Lindgomycetaceae</taxon>
        <taxon>Lindgomyces</taxon>
    </lineage>
</organism>
<reference evidence="1" key="1">
    <citation type="journal article" date="2020" name="Stud. Mycol.">
        <title>101 Dothideomycetes genomes: a test case for predicting lifestyles and emergence of pathogens.</title>
        <authorList>
            <person name="Haridas S."/>
            <person name="Albert R."/>
            <person name="Binder M."/>
            <person name="Bloem J."/>
            <person name="Labutti K."/>
            <person name="Salamov A."/>
            <person name="Andreopoulos B."/>
            <person name="Baker S."/>
            <person name="Barry K."/>
            <person name="Bills G."/>
            <person name="Bluhm B."/>
            <person name="Cannon C."/>
            <person name="Castanera R."/>
            <person name="Culley D."/>
            <person name="Daum C."/>
            <person name="Ezra D."/>
            <person name="Gonzalez J."/>
            <person name="Henrissat B."/>
            <person name="Kuo A."/>
            <person name="Liang C."/>
            <person name="Lipzen A."/>
            <person name="Lutzoni F."/>
            <person name="Magnuson J."/>
            <person name="Mondo S."/>
            <person name="Nolan M."/>
            <person name="Ohm R."/>
            <person name="Pangilinan J."/>
            <person name="Park H.-J."/>
            <person name="Ramirez L."/>
            <person name="Alfaro M."/>
            <person name="Sun H."/>
            <person name="Tritt A."/>
            <person name="Yoshinaga Y."/>
            <person name="Zwiers L.-H."/>
            <person name="Turgeon B."/>
            <person name="Goodwin S."/>
            <person name="Spatafora J."/>
            <person name="Crous P."/>
            <person name="Grigoriev I."/>
        </authorList>
    </citation>
    <scope>NUCLEOTIDE SEQUENCE</scope>
    <source>
        <strain evidence="1">ATCC 200398</strain>
    </source>
</reference>
<proteinExistence type="predicted"/>
<comment type="caution">
    <text evidence="1">The sequence shown here is derived from an EMBL/GenBank/DDBJ whole genome shotgun (WGS) entry which is preliminary data.</text>
</comment>
<accession>A0ACB6R0Q5</accession>
<keyword evidence="2" id="KW-1185">Reference proteome</keyword>
<protein>
    <submittedName>
        <fullName evidence="1">Uncharacterized protein</fullName>
    </submittedName>
</protein>
<evidence type="ECO:0000313" key="1">
    <source>
        <dbReference type="EMBL" id="KAF2472403.1"/>
    </source>
</evidence>
<evidence type="ECO:0000313" key="2">
    <source>
        <dbReference type="Proteomes" id="UP000799755"/>
    </source>
</evidence>